<dbReference type="InterPro" id="IPR050525">
    <property type="entry name" value="ECM_Assembly_Org"/>
</dbReference>
<keyword evidence="4" id="KW-1185">Reference proteome</keyword>
<dbReference type="AlphaFoldDB" id="A0A8C5WFI9"/>
<dbReference type="GeneTree" id="ENSGT00940000154838"/>
<dbReference type="PANTHER" id="PTHR24020:SF87">
    <property type="entry name" value="COLLAGEN ALPHA-1(VI) CHAIN-LIKE"/>
    <property type="match status" value="1"/>
</dbReference>
<reference evidence="3" key="2">
    <citation type="submission" date="2025-09" db="UniProtKB">
        <authorList>
            <consortium name="Ensembl"/>
        </authorList>
    </citation>
    <scope>IDENTIFICATION</scope>
</reference>
<dbReference type="InterPro" id="IPR002035">
    <property type="entry name" value="VWF_A"/>
</dbReference>
<proteinExistence type="predicted"/>
<accession>A0A8C5WFI9</accession>
<evidence type="ECO:0000256" key="1">
    <source>
        <dbReference type="PROSITE-ProRule" id="PRU00803"/>
    </source>
</evidence>
<dbReference type="PRINTS" id="PR00453">
    <property type="entry name" value="VWFADOMAIN"/>
</dbReference>
<sequence length="312" mass="34378">MWCTFWSSPPHGSSISLSCPRSTALSAVTGFSVDTNQPIVFQSSDQGFGYQVAQMDKRVIVSAPLHQPSTNKSGQLYQCDPGSGKCQPISISGRISHNVSLHNQNGHTACGPTLQRVCGKNIYVNGRCYRLDNRLRLQESLPAKLPDCNVFNLDVALLIDGSGSINSRDFRLMLDFVSKVMEAFKDTETRFALMQYSSTFETHFDFNQFAAARNPSDLVQGITQLRSVTKTSSAIIRVDELFTPQAGSRDGAQRVLIVITDGETYGETPRYDVAIGRANIMGVLRFVIGVSEYSESQHNPTDHHNATGILCW</sequence>
<dbReference type="InterPro" id="IPR028994">
    <property type="entry name" value="Integrin_alpha_N"/>
</dbReference>
<protein>
    <recommendedName>
        <fullName evidence="2">VWFA domain-containing protein</fullName>
    </recommendedName>
</protein>
<dbReference type="PROSITE" id="PS51470">
    <property type="entry name" value="FG_GAP"/>
    <property type="match status" value="1"/>
</dbReference>
<evidence type="ECO:0000313" key="4">
    <source>
        <dbReference type="Proteomes" id="UP000694569"/>
    </source>
</evidence>
<dbReference type="InterPro" id="IPR013519">
    <property type="entry name" value="Int_alpha_beta-p"/>
</dbReference>
<dbReference type="SUPFAM" id="SSF53300">
    <property type="entry name" value="vWA-like"/>
    <property type="match status" value="1"/>
</dbReference>
<dbReference type="SMART" id="SM00327">
    <property type="entry name" value="VWA"/>
    <property type="match status" value="1"/>
</dbReference>
<name>A0A8C5WFI9_9ANUR</name>
<organism evidence="3 4">
    <name type="scientific">Leptobrachium leishanense</name>
    <name type="common">Leishan spiny toad</name>
    <dbReference type="NCBI Taxonomy" id="445787"/>
    <lineage>
        <taxon>Eukaryota</taxon>
        <taxon>Metazoa</taxon>
        <taxon>Chordata</taxon>
        <taxon>Craniata</taxon>
        <taxon>Vertebrata</taxon>
        <taxon>Euteleostomi</taxon>
        <taxon>Amphibia</taxon>
        <taxon>Batrachia</taxon>
        <taxon>Anura</taxon>
        <taxon>Pelobatoidea</taxon>
        <taxon>Megophryidae</taxon>
        <taxon>Leptobrachium</taxon>
    </lineage>
</organism>
<dbReference type="SUPFAM" id="SSF69318">
    <property type="entry name" value="Integrin alpha N-terminal domain"/>
    <property type="match status" value="1"/>
</dbReference>
<feature type="repeat" description="FG-GAP" evidence="1">
    <location>
        <begin position="34"/>
        <end position="88"/>
    </location>
</feature>
<evidence type="ECO:0000259" key="2">
    <source>
        <dbReference type="PROSITE" id="PS50234"/>
    </source>
</evidence>
<dbReference type="OrthoDB" id="5317514at2759"/>
<dbReference type="Proteomes" id="UP000694569">
    <property type="component" value="Unplaced"/>
</dbReference>
<dbReference type="Ensembl" id="ENSLLET00000035678.1">
    <property type="protein sequence ID" value="ENSLLEP00000034369.1"/>
    <property type="gene ID" value="ENSLLEG00000021673.1"/>
</dbReference>
<dbReference type="PANTHER" id="PTHR24020">
    <property type="entry name" value="COLLAGEN ALPHA"/>
    <property type="match status" value="1"/>
</dbReference>
<dbReference type="PROSITE" id="PS50234">
    <property type="entry name" value="VWFA"/>
    <property type="match status" value="1"/>
</dbReference>
<reference evidence="3" key="1">
    <citation type="submission" date="2025-08" db="UniProtKB">
        <authorList>
            <consortium name="Ensembl"/>
        </authorList>
    </citation>
    <scope>IDENTIFICATION</scope>
</reference>
<evidence type="ECO:0000313" key="3">
    <source>
        <dbReference type="Ensembl" id="ENSLLEP00000034369.1"/>
    </source>
</evidence>
<dbReference type="InterPro" id="IPR036465">
    <property type="entry name" value="vWFA_dom_sf"/>
</dbReference>
<dbReference type="Pfam" id="PF00092">
    <property type="entry name" value="VWA"/>
    <property type="match status" value="1"/>
</dbReference>
<dbReference type="Gene3D" id="3.40.50.410">
    <property type="entry name" value="von Willebrand factor, type A domain"/>
    <property type="match status" value="1"/>
</dbReference>
<feature type="domain" description="VWFA" evidence="2">
    <location>
        <begin position="154"/>
        <end position="292"/>
    </location>
</feature>